<reference evidence="2 3" key="1">
    <citation type="submission" date="2017-09" db="EMBL/GenBank/DDBJ databases">
        <title>Depth-based differentiation of microbial function through sediment-hosted aquifers and enrichment of novel symbionts in the deep terrestrial subsurface.</title>
        <authorList>
            <person name="Probst A.J."/>
            <person name="Ladd B."/>
            <person name="Jarett J.K."/>
            <person name="Geller-Mcgrath D.E."/>
            <person name="Sieber C.M."/>
            <person name="Emerson J.B."/>
            <person name="Anantharaman K."/>
            <person name="Thomas B.C."/>
            <person name="Malmstrom R."/>
            <person name="Stieglmeier M."/>
            <person name="Klingl A."/>
            <person name="Woyke T."/>
            <person name="Ryan C.M."/>
            <person name="Banfield J.F."/>
        </authorList>
    </citation>
    <scope>NUCLEOTIDE SEQUENCE [LARGE SCALE GENOMIC DNA]</scope>
    <source>
        <strain evidence="2">CG17_big_fil_post_rev_8_21_14_2_50_48_46</strain>
    </source>
</reference>
<comment type="caution">
    <text evidence="2">The sequence shown here is derived from an EMBL/GenBank/DDBJ whole genome shotgun (WGS) entry which is preliminary data.</text>
</comment>
<evidence type="ECO:0000313" key="2">
    <source>
        <dbReference type="EMBL" id="PIW14345.1"/>
    </source>
</evidence>
<feature type="transmembrane region" description="Helical" evidence="1">
    <location>
        <begin position="85"/>
        <end position="104"/>
    </location>
</feature>
<gene>
    <name evidence="2" type="ORF">COW36_22290</name>
</gene>
<accession>A0A2M7FYE0</accession>
<evidence type="ECO:0000313" key="3">
    <source>
        <dbReference type="Proteomes" id="UP000231019"/>
    </source>
</evidence>
<keyword evidence="1" id="KW-1133">Transmembrane helix</keyword>
<feature type="transmembrane region" description="Helical" evidence="1">
    <location>
        <begin position="124"/>
        <end position="148"/>
    </location>
</feature>
<keyword evidence="1" id="KW-0472">Membrane</keyword>
<dbReference type="EMBL" id="PFFQ01000061">
    <property type="protein sequence ID" value="PIW14345.1"/>
    <property type="molecule type" value="Genomic_DNA"/>
</dbReference>
<feature type="transmembrane region" description="Helical" evidence="1">
    <location>
        <begin position="46"/>
        <end position="73"/>
    </location>
</feature>
<dbReference type="Proteomes" id="UP000231019">
    <property type="component" value="Unassembled WGS sequence"/>
</dbReference>
<evidence type="ECO:0000256" key="1">
    <source>
        <dbReference type="SAM" id="Phobius"/>
    </source>
</evidence>
<sequence>MSIFRFILAFLLVLEFSLPAWAEPAYRLQFAEPVAAELLSTPSDYWMETSFALVGSAAGNGVALLSFFLVDIAPTALSDGSSAPADLIGSGGALWLLLLLLPALTTPLTLQFFYPLPEHLQTDFWSTLLGSSAAVLLHAVLMIPLFFLAKQPSLSQSIYLIAPAALFSGILIEGLATAWFYDQSRSLRLEQADAGLKLVYHLTF</sequence>
<feature type="transmembrane region" description="Helical" evidence="1">
    <location>
        <begin position="160"/>
        <end position="181"/>
    </location>
</feature>
<protein>
    <submittedName>
        <fullName evidence="2">Uncharacterized protein</fullName>
    </submittedName>
</protein>
<name>A0A2M7FYE0_9BACT</name>
<organism evidence="2 3">
    <name type="scientific">bacterium (Candidatus Blackallbacteria) CG17_big_fil_post_rev_8_21_14_2_50_48_46</name>
    <dbReference type="NCBI Taxonomy" id="2014261"/>
    <lineage>
        <taxon>Bacteria</taxon>
        <taxon>Candidatus Blackallbacteria</taxon>
    </lineage>
</organism>
<keyword evidence="1" id="KW-0812">Transmembrane</keyword>
<dbReference type="AlphaFoldDB" id="A0A2M7FYE0"/>
<proteinExistence type="predicted"/>